<feature type="region of interest" description="Disordered" evidence="1">
    <location>
        <begin position="136"/>
        <end position="179"/>
    </location>
</feature>
<evidence type="ECO:0000313" key="4">
    <source>
        <dbReference type="Proteomes" id="UP001620645"/>
    </source>
</evidence>
<feature type="compositionally biased region" description="Low complexity" evidence="1">
    <location>
        <begin position="149"/>
        <end position="161"/>
    </location>
</feature>
<protein>
    <submittedName>
        <fullName evidence="3">Uncharacterized protein</fullName>
    </submittedName>
</protein>
<name>A0ABD2KK70_HETSC</name>
<dbReference type="EMBL" id="JBICCN010000015">
    <property type="protein sequence ID" value="KAL3103337.1"/>
    <property type="molecule type" value="Genomic_DNA"/>
</dbReference>
<sequence>MSSLRHHFFPNSSRPATSFSSSSPALFHSASSSSSSSHSFFSSPNLSPHSFLPPPNGNGDLLWLSLLLVIVAVVMLIVGIVWSAFFCHNNLPLDDEMRRKRAQFCGGDNGRRRRATLCWGKMGGRETVAEHAADAREKASGATRPAFESPAAARPSADSPSLHSLAHNRCRPLPQQTPHLVVTLERPPTPRPESFRRNSAQAAYRLWLQNKFEKQFAHELMQSQDGQHVHLLLEEPEELLQIASNNQRNVLAGDSL</sequence>
<evidence type="ECO:0000313" key="3">
    <source>
        <dbReference type="EMBL" id="KAL3103337.1"/>
    </source>
</evidence>
<dbReference type="AlphaFoldDB" id="A0ABD2KK70"/>
<proteinExistence type="predicted"/>
<comment type="caution">
    <text evidence="3">The sequence shown here is derived from an EMBL/GenBank/DDBJ whole genome shotgun (WGS) entry which is preliminary data.</text>
</comment>
<organism evidence="3 4">
    <name type="scientific">Heterodera schachtii</name>
    <name type="common">Sugarbeet cyst nematode worm</name>
    <name type="synonym">Tylenchus schachtii</name>
    <dbReference type="NCBI Taxonomy" id="97005"/>
    <lineage>
        <taxon>Eukaryota</taxon>
        <taxon>Metazoa</taxon>
        <taxon>Ecdysozoa</taxon>
        <taxon>Nematoda</taxon>
        <taxon>Chromadorea</taxon>
        <taxon>Rhabditida</taxon>
        <taxon>Tylenchina</taxon>
        <taxon>Tylenchomorpha</taxon>
        <taxon>Tylenchoidea</taxon>
        <taxon>Heteroderidae</taxon>
        <taxon>Heteroderinae</taxon>
        <taxon>Heterodera</taxon>
    </lineage>
</organism>
<accession>A0ABD2KK70</accession>
<evidence type="ECO:0000256" key="2">
    <source>
        <dbReference type="SAM" id="Phobius"/>
    </source>
</evidence>
<keyword evidence="2" id="KW-0812">Transmembrane</keyword>
<dbReference type="Proteomes" id="UP001620645">
    <property type="component" value="Unassembled WGS sequence"/>
</dbReference>
<keyword evidence="2" id="KW-0472">Membrane</keyword>
<feature type="transmembrane region" description="Helical" evidence="2">
    <location>
        <begin position="61"/>
        <end position="91"/>
    </location>
</feature>
<keyword evidence="4" id="KW-1185">Reference proteome</keyword>
<gene>
    <name evidence="3" type="ORF">niasHS_002523</name>
</gene>
<reference evidence="3 4" key="1">
    <citation type="submission" date="2024-10" db="EMBL/GenBank/DDBJ databases">
        <authorList>
            <person name="Kim D."/>
        </authorList>
    </citation>
    <scope>NUCLEOTIDE SEQUENCE [LARGE SCALE GENOMIC DNA]</scope>
    <source>
        <strain evidence="3">Taebaek</strain>
    </source>
</reference>
<keyword evidence="2" id="KW-1133">Transmembrane helix</keyword>
<evidence type="ECO:0000256" key="1">
    <source>
        <dbReference type="SAM" id="MobiDB-lite"/>
    </source>
</evidence>